<dbReference type="InterPro" id="IPR032675">
    <property type="entry name" value="LRR_dom_sf"/>
</dbReference>
<keyword evidence="3" id="KW-1185">Reference proteome</keyword>
<feature type="compositionally biased region" description="Low complexity" evidence="1">
    <location>
        <begin position="24"/>
        <end position="35"/>
    </location>
</feature>
<dbReference type="AlphaFoldDB" id="A0A9W7BQ86"/>
<accession>A0A9W7BQ86</accession>
<name>A0A9W7BQ86_9STRA</name>
<comment type="caution">
    <text evidence="2">The sequence shown here is derived from an EMBL/GenBank/DDBJ whole genome shotgun (WGS) entry which is preliminary data.</text>
</comment>
<evidence type="ECO:0000313" key="2">
    <source>
        <dbReference type="EMBL" id="GMH95471.1"/>
    </source>
</evidence>
<feature type="region of interest" description="Disordered" evidence="1">
    <location>
        <begin position="138"/>
        <end position="175"/>
    </location>
</feature>
<feature type="compositionally biased region" description="Low complexity" evidence="1">
    <location>
        <begin position="66"/>
        <end position="92"/>
    </location>
</feature>
<dbReference type="Gene3D" id="3.80.10.10">
    <property type="entry name" value="Ribonuclease Inhibitor"/>
    <property type="match status" value="1"/>
</dbReference>
<evidence type="ECO:0000313" key="3">
    <source>
        <dbReference type="Proteomes" id="UP001165160"/>
    </source>
</evidence>
<protein>
    <submittedName>
        <fullName evidence="2">Uncharacterized protein</fullName>
    </submittedName>
</protein>
<feature type="compositionally biased region" description="Pro residues" evidence="1">
    <location>
        <begin position="99"/>
        <end position="111"/>
    </location>
</feature>
<sequence length="489" mass="53815">MKRSFQMQAHDPQHNPSLQSLHINNNTNNNNSTTHNTHRRSPPSSHISNHHHNRSNSYNNKEKTPATNTNNGNTNTNTNNNNTNSSANNNSAELDFSPAPAPAPQPKPTLPPALRFDKMVNLSYRDCRMGWVNPWADSDRSISPPNPNDNSKLLASLLKPPSPPTNDPNERQSPQQAQDLILHTLSPNPPESQNPPLLTALPPDLHAHIFFSGYLTLSEMFTLRTVSSPLKSLTKTTLHLDLRFHPSPPNTLLTFNSQCLQTLDLSYYQSLTEELLESLPSSLKTLNLKATNLSQSHLPSLSHLLSLSTLDISKTTRSSSTLITSLIPLSHLSSLTSLNISYNTRITSVPFSPPNLDISLTSLTTLPNLHTCQTLSLPSTIPSSEILKCLNYNSLRSGSTPALPGTGAVTQGEKNKWKNLNLSHSPVTSFVLDQILSRGINVILDSNINIDMDEYIGREGVTIKDGGRVVPRRWRGRVEGVNGVVIEQS</sequence>
<organism evidence="2 3">
    <name type="scientific">Triparma verrucosa</name>
    <dbReference type="NCBI Taxonomy" id="1606542"/>
    <lineage>
        <taxon>Eukaryota</taxon>
        <taxon>Sar</taxon>
        <taxon>Stramenopiles</taxon>
        <taxon>Ochrophyta</taxon>
        <taxon>Bolidophyceae</taxon>
        <taxon>Parmales</taxon>
        <taxon>Triparmaceae</taxon>
        <taxon>Triparma</taxon>
    </lineage>
</organism>
<proteinExistence type="predicted"/>
<dbReference type="SUPFAM" id="SSF52047">
    <property type="entry name" value="RNI-like"/>
    <property type="match status" value="1"/>
</dbReference>
<feature type="compositionally biased region" description="Polar residues" evidence="1">
    <location>
        <begin position="14"/>
        <end position="23"/>
    </location>
</feature>
<feature type="region of interest" description="Disordered" evidence="1">
    <location>
        <begin position="1"/>
        <end position="114"/>
    </location>
</feature>
<evidence type="ECO:0000256" key="1">
    <source>
        <dbReference type="SAM" id="MobiDB-lite"/>
    </source>
</evidence>
<gene>
    <name evidence="2" type="ORF">TrVE_jg9148</name>
</gene>
<reference evidence="3" key="1">
    <citation type="journal article" date="2023" name="Commun. Biol.">
        <title>Genome analysis of Parmales, the sister group of diatoms, reveals the evolutionary specialization of diatoms from phago-mixotrophs to photoautotrophs.</title>
        <authorList>
            <person name="Ban H."/>
            <person name="Sato S."/>
            <person name="Yoshikawa S."/>
            <person name="Yamada K."/>
            <person name="Nakamura Y."/>
            <person name="Ichinomiya M."/>
            <person name="Sato N."/>
            <person name="Blanc-Mathieu R."/>
            <person name="Endo H."/>
            <person name="Kuwata A."/>
            <person name="Ogata H."/>
        </authorList>
    </citation>
    <scope>NUCLEOTIDE SEQUENCE [LARGE SCALE GENOMIC DNA]</scope>
    <source>
        <strain evidence="3">NIES 3699</strain>
    </source>
</reference>
<dbReference type="EMBL" id="BRXX01000168">
    <property type="protein sequence ID" value="GMH95471.1"/>
    <property type="molecule type" value="Genomic_DNA"/>
</dbReference>
<dbReference type="Proteomes" id="UP001165160">
    <property type="component" value="Unassembled WGS sequence"/>
</dbReference>